<feature type="domain" description="FAD dependent oxidoreductase" evidence="5">
    <location>
        <begin position="2"/>
        <end position="334"/>
    </location>
</feature>
<dbReference type="InterPro" id="IPR036188">
    <property type="entry name" value="FAD/NAD-bd_sf"/>
</dbReference>
<evidence type="ECO:0000256" key="4">
    <source>
        <dbReference type="ARBA" id="ARBA00023002"/>
    </source>
</evidence>
<evidence type="ECO:0000256" key="1">
    <source>
        <dbReference type="ARBA" id="ARBA00001974"/>
    </source>
</evidence>
<evidence type="ECO:0000259" key="5">
    <source>
        <dbReference type="Pfam" id="PF01266"/>
    </source>
</evidence>
<gene>
    <name evidence="6" type="ORF">WDZ17_16485</name>
</gene>
<dbReference type="PANTHER" id="PTHR10961">
    <property type="entry name" value="PEROXISOMAL SARCOSINE OXIDASE"/>
    <property type="match status" value="1"/>
</dbReference>
<dbReference type="Gene3D" id="3.50.50.60">
    <property type="entry name" value="FAD/NAD(P)-binding domain"/>
    <property type="match status" value="1"/>
</dbReference>
<dbReference type="Pfam" id="PF01266">
    <property type="entry name" value="DAO"/>
    <property type="match status" value="1"/>
</dbReference>
<dbReference type="EC" id="1.-.-.-" evidence="6"/>
<dbReference type="InterPro" id="IPR045170">
    <property type="entry name" value="MTOX"/>
</dbReference>
<comment type="cofactor">
    <cofactor evidence="1">
        <name>FAD</name>
        <dbReference type="ChEBI" id="CHEBI:57692"/>
    </cofactor>
</comment>
<evidence type="ECO:0000313" key="7">
    <source>
        <dbReference type="Proteomes" id="UP001387100"/>
    </source>
</evidence>
<keyword evidence="3" id="KW-0274">FAD</keyword>
<dbReference type="InterPro" id="IPR006076">
    <property type="entry name" value="FAD-dep_OxRdtase"/>
</dbReference>
<proteinExistence type="predicted"/>
<keyword evidence="2" id="KW-0285">Flavoprotein</keyword>
<keyword evidence="4 6" id="KW-0560">Oxidoreductase</keyword>
<evidence type="ECO:0000313" key="6">
    <source>
        <dbReference type="EMBL" id="MEJ5946893.1"/>
    </source>
</evidence>
<dbReference type="EMBL" id="JBBIAA010000038">
    <property type="protein sequence ID" value="MEJ5946893.1"/>
    <property type="molecule type" value="Genomic_DNA"/>
</dbReference>
<organism evidence="6 7">
    <name type="scientific">Pseudokineococcus basanitobsidens</name>
    <dbReference type="NCBI Taxonomy" id="1926649"/>
    <lineage>
        <taxon>Bacteria</taxon>
        <taxon>Bacillati</taxon>
        <taxon>Actinomycetota</taxon>
        <taxon>Actinomycetes</taxon>
        <taxon>Kineosporiales</taxon>
        <taxon>Kineosporiaceae</taxon>
        <taxon>Pseudokineococcus</taxon>
    </lineage>
</organism>
<name>A0ABU8RPM4_9ACTN</name>
<dbReference type="SUPFAM" id="SSF51905">
    <property type="entry name" value="FAD/NAD(P)-binding domain"/>
    <property type="match status" value="1"/>
</dbReference>
<protein>
    <submittedName>
        <fullName evidence="6">FAD-binding oxidoreductase</fullName>
        <ecNumber evidence="6">1.-.-.-</ecNumber>
    </submittedName>
</protein>
<accession>A0ABU8RPM4</accession>
<dbReference type="PANTHER" id="PTHR10961:SF46">
    <property type="entry name" value="PEROXISOMAL SARCOSINE OXIDASE"/>
    <property type="match status" value="1"/>
</dbReference>
<sequence length="354" mass="37064">MGAGIVGLCTAYALLERGVDVRVYEQGVPGSGQSGGRGRILRHAHADPRLISATRQSRDLYDRWGAALGLEMVSRDGAVAIGPSVEASLPVLQEAGVAAYRIEADELARCQPLLARYDGPAVLDERGGSIRTTAVIESLVGALGDRLVDDEVLTVRPVAGEVEVRSGGTTNRYDRVAVCAGRGTSHLARTVGLALPVQDGAHVRLTFAVRGPAPARLATLQDSSGEFGETGVYAAAVPGNTEYAVGLSETTRARDDASLPDPAELADLAGRASAYVERALPGLDPAPVDVRHCWVTTLPWGEDGMGVWAREGIFFPAGHNLWKQAPALGTRLAAALAGETLHPDLAPESRLGSD</sequence>
<dbReference type="Gene3D" id="3.30.9.10">
    <property type="entry name" value="D-Amino Acid Oxidase, subunit A, domain 2"/>
    <property type="match status" value="1"/>
</dbReference>
<keyword evidence="7" id="KW-1185">Reference proteome</keyword>
<evidence type="ECO:0000256" key="2">
    <source>
        <dbReference type="ARBA" id="ARBA00022630"/>
    </source>
</evidence>
<evidence type="ECO:0000256" key="3">
    <source>
        <dbReference type="ARBA" id="ARBA00022827"/>
    </source>
</evidence>
<comment type="caution">
    <text evidence="6">The sequence shown here is derived from an EMBL/GenBank/DDBJ whole genome shotgun (WGS) entry which is preliminary data.</text>
</comment>
<dbReference type="GO" id="GO:0016491">
    <property type="term" value="F:oxidoreductase activity"/>
    <property type="evidence" value="ECO:0007669"/>
    <property type="project" value="UniProtKB-KW"/>
</dbReference>
<reference evidence="6 7" key="1">
    <citation type="journal article" date="2017" name="Int. J. Syst. Evol. Microbiol.">
        <title>Pseudokineococcus basanitobsidens sp. nov., isolated from volcanic rock.</title>
        <authorList>
            <person name="Lee D.W."/>
            <person name="Park M.Y."/>
            <person name="Kim J.J."/>
            <person name="Kim B.S."/>
        </authorList>
    </citation>
    <scope>NUCLEOTIDE SEQUENCE [LARGE SCALE GENOMIC DNA]</scope>
    <source>
        <strain evidence="6 7">DSM 103726</strain>
    </source>
</reference>
<dbReference type="Proteomes" id="UP001387100">
    <property type="component" value="Unassembled WGS sequence"/>
</dbReference>